<dbReference type="FunFam" id="3.40.50.720:FF:000282">
    <property type="entry name" value="Glyoxylate reductase protein"/>
    <property type="match status" value="1"/>
</dbReference>
<name>A0A3E2HRN6_SCYLI</name>
<evidence type="ECO:0000256" key="1">
    <source>
        <dbReference type="ARBA" id="ARBA00005854"/>
    </source>
</evidence>
<reference evidence="7 8" key="1">
    <citation type="submission" date="2018-05" db="EMBL/GenBank/DDBJ databases">
        <title>Draft genome sequence of Scytalidium lignicola DSM 105466, a ubiquitous saprotrophic fungus.</title>
        <authorList>
            <person name="Buettner E."/>
            <person name="Gebauer A.M."/>
            <person name="Hofrichter M."/>
            <person name="Liers C."/>
            <person name="Kellner H."/>
        </authorList>
    </citation>
    <scope>NUCLEOTIDE SEQUENCE [LARGE SCALE GENOMIC DNA]</scope>
    <source>
        <strain evidence="7 8">DSM 105466</strain>
    </source>
</reference>
<feature type="domain" description="D-isomer specific 2-hydroxyacid dehydrogenase catalytic" evidence="5">
    <location>
        <begin position="16"/>
        <end position="326"/>
    </location>
</feature>
<dbReference type="PROSITE" id="PS00065">
    <property type="entry name" value="D_2_HYDROXYACID_DH_1"/>
    <property type="match status" value="1"/>
</dbReference>
<dbReference type="SUPFAM" id="SSF52283">
    <property type="entry name" value="Formate/glycerate dehydrogenase catalytic domain-like"/>
    <property type="match status" value="1"/>
</dbReference>
<dbReference type="Pfam" id="PF00389">
    <property type="entry name" value="2-Hacid_dh"/>
    <property type="match status" value="1"/>
</dbReference>
<evidence type="ECO:0000313" key="8">
    <source>
        <dbReference type="Proteomes" id="UP000258309"/>
    </source>
</evidence>
<evidence type="ECO:0000256" key="2">
    <source>
        <dbReference type="ARBA" id="ARBA00023002"/>
    </source>
</evidence>
<gene>
    <name evidence="7" type="ORF">B7463_g381</name>
</gene>
<dbReference type="PANTHER" id="PTHR10996">
    <property type="entry name" value="2-HYDROXYACID DEHYDROGENASE-RELATED"/>
    <property type="match status" value="1"/>
</dbReference>
<keyword evidence="2 4" id="KW-0560">Oxidoreductase</keyword>
<dbReference type="PROSITE" id="PS00671">
    <property type="entry name" value="D_2_HYDROXYACID_DH_3"/>
    <property type="match status" value="1"/>
</dbReference>
<dbReference type="AlphaFoldDB" id="A0A3E2HRN6"/>
<organism evidence="7 8">
    <name type="scientific">Scytalidium lignicola</name>
    <name type="common">Hyphomycete</name>
    <dbReference type="NCBI Taxonomy" id="5539"/>
    <lineage>
        <taxon>Eukaryota</taxon>
        <taxon>Fungi</taxon>
        <taxon>Dikarya</taxon>
        <taxon>Ascomycota</taxon>
        <taxon>Pezizomycotina</taxon>
        <taxon>Leotiomycetes</taxon>
        <taxon>Leotiomycetes incertae sedis</taxon>
        <taxon>Scytalidium</taxon>
    </lineage>
</organism>
<comment type="similarity">
    <text evidence="1 4">Belongs to the D-isomer specific 2-hydroxyacid dehydrogenase family.</text>
</comment>
<dbReference type="OrthoDB" id="9991913at2759"/>
<keyword evidence="3" id="KW-0520">NAD</keyword>
<dbReference type="EMBL" id="NCSJ02000003">
    <property type="protein sequence ID" value="RFU35997.1"/>
    <property type="molecule type" value="Genomic_DNA"/>
</dbReference>
<dbReference type="InterPro" id="IPR029753">
    <property type="entry name" value="D-isomer_DH_CS"/>
</dbReference>
<dbReference type="InterPro" id="IPR029752">
    <property type="entry name" value="D-isomer_DH_CS1"/>
</dbReference>
<accession>A0A3E2HRN6</accession>
<feature type="non-terminal residue" evidence="7">
    <location>
        <position position="332"/>
    </location>
</feature>
<dbReference type="InterPro" id="IPR006139">
    <property type="entry name" value="D-isomer_2_OHA_DH_cat_dom"/>
</dbReference>
<keyword evidence="8" id="KW-1185">Reference proteome</keyword>
<dbReference type="PROSITE" id="PS00670">
    <property type="entry name" value="D_2_HYDROXYACID_DH_2"/>
    <property type="match status" value="1"/>
</dbReference>
<dbReference type="PANTHER" id="PTHR10996:SF269">
    <property type="entry name" value="HYPOTHETICAL D-ISOMER SPECIFIC 2-HYDROXYACID DEHYDROGENASE (EUROFUNG)"/>
    <property type="match status" value="1"/>
</dbReference>
<dbReference type="SUPFAM" id="SSF51735">
    <property type="entry name" value="NAD(P)-binding Rossmann-fold domains"/>
    <property type="match status" value="1"/>
</dbReference>
<evidence type="ECO:0000259" key="5">
    <source>
        <dbReference type="Pfam" id="PF00389"/>
    </source>
</evidence>
<evidence type="ECO:0000259" key="6">
    <source>
        <dbReference type="Pfam" id="PF02826"/>
    </source>
</evidence>
<dbReference type="InterPro" id="IPR036291">
    <property type="entry name" value="NAD(P)-bd_dom_sf"/>
</dbReference>
<dbReference type="Proteomes" id="UP000258309">
    <property type="component" value="Unassembled WGS sequence"/>
</dbReference>
<dbReference type="InterPro" id="IPR050223">
    <property type="entry name" value="D-isomer_2-hydroxyacid_DH"/>
</dbReference>
<sequence length="332" mass="36081">MAKPVVLLLGKIDHAKKEWETLGEVATIIEPKARNRADFIAECKSGAFDQVLVAYRTFASVDITGFIDQELVDVLPKSLKFITHNGAGYDQIDVHACTARGIRVSNVPTAPDDATADVNMFLILGALRGFNTSMQALRSGHWRGSPPPPLGHDPQGKVLGILGMGGIGRNLMKKAAAFGMTTQYYNRTKLSDELSGGAKYVGFDELLATSDVLSLNLPLNKNTHHIISTPEFNKMKSGIVIVNTARGAVMDEAALVEALDSGKVWSCGLDVFEQEPKIHPGLVANPNVLLVPHMGTWTVETQTKMECWCIENTRMAVEVGKLKSPVVEQKDM</sequence>
<dbReference type="InterPro" id="IPR006140">
    <property type="entry name" value="D-isomer_DH_NAD-bd"/>
</dbReference>
<comment type="caution">
    <text evidence="7">The sequence shown here is derived from an EMBL/GenBank/DDBJ whole genome shotgun (WGS) entry which is preliminary data.</text>
</comment>
<dbReference type="GO" id="GO:0016618">
    <property type="term" value="F:hydroxypyruvate reductase [NAD(P)H] activity"/>
    <property type="evidence" value="ECO:0007669"/>
    <property type="project" value="TreeGrafter"/>
</dbReference>
<feature type="domain" description="D-isomer specific 2-hydroxyacid dehydrogenase NAD-binding" evidence="6">
    <location>
        <begin position="121"/>
        <end position="295"/>
    </location>
</feature>
<dbReference type="OMA" id="PHIAWAY"/>
<dbReference type="STRING" id="5539.A0A3E2HRN6"/>
<dbReference type="GO" id="GO:0030267">
    <property type="term" value="F:glyoxylate reductase (NADPH) activity"/>
    <property type="evidence" value="ECO:0007669"/>
    <property type="project" value="TreeGrafter"/>
</dbReference>
<dbReference type="Gene3D" id="3.40.50.720">
    <property type="entry name" value="NAD(P)-binding Rossmann-like Domain"/>
    <property type="match status" value="2"/>
</dbReference>
<dbReference type="Pfam" id="PF02826">
    <property type="entry name" value="2-Hacid_dh_C"/>
    <property type="match status" value="1"/>
</dbReference>
<feature type="non-terminal residue" evidence="7">
    <location>
        <position position="1"/>
    </location>
</feature>
<evidence type="ECO:0008006" key="9">
    <source>
        <dbReference type="Google" id="ProtNLM"/>
    </source>
</evidence>
<dbReference type="CDD" id="cd12168">
    <property type="entry name" value="Mand_dh_like"/>
    <property type="match status" value="1"/>
</dbReference>
<evidence type="ECO:0000256" key="3">
    <source>
        <dbReference type="ARBA" id="ARBA00023027"/>
    </source>
</evidence>
<dbReference type="GO" id="GO:0005829">
    <property type="term" value="C:cytosol"/>
    <property type="evidence" value="ECO:0007669"/>
    <property type="project" value="TreeGrafter"/>
</dbReference>
<evidence type="ECO:0000313" key="7">
    <source>
        <dbReference type="EMBL" id="RFU35997.1"/>
    </source>
</evidence>
<evidence type="ECO:0000256" key="4">
    <source>
        <dbReference type="RuleBase" id="RU003719"/>
    </source>
</evidence>
<dbReference type="GO" id="GO:0051287">
    <property type="term" value="F:NAD binding"/>
    <property type="evidence" value="ECO:0007669"/>
    <property type="project" value="InterPro"/>
</dbReference>
<protein>
    <recommendedName>
        <fullName evidence="9">Glyoxylate reductase</fullName>
    </recommendedName>
</protein>
<proteinExistence type="inferred from homology"/>